<keyword evidence="2" id="KW-1185">Reference proteome</keyword>
<evidence type="ECO:0000313" key="2">
    <source>
        <dbReference type="Proteomes" id="UP000824969"/>
    </source>
</evidence>
<organism evidence="1 2">
    <name type="scientific">Methanoculleus chikugoensis</name>
    <dbReference type="NCBI Taxonomy" id="118126"/>
    <lineage>
        <taxon>Archaea</taxon>
        <taxon>Methanobacteriati</taxon>
        <taxon>Methanobacteriota</taxon>
        <taxon>Stenosarchaea group</taxon>
        <taxon>Methanomicrobia</taxon>
        <taxon>Methanomicrobiales</taxon>
        <taxon>Methanomicrobiaceae</taxon>
        <taxon>Methanoculleus</taxon>
    </lineage>
</organism>
<dbReference type="EMBL" id="AP019781">
    <property type="protein sequence ID" value="BBL66892.1"/>
    <property type="molecule type" value="Genomic_DNA"/>
</dbReference>
<proteinExistence type="predicted"/>
<accession>A0ABM7H2F7</accession>
<dbReference type="Proteomes" id="UP000824969">
    <property type="component" value="Chromosome"/>
</dbReference>
<reference evidence="1 2" key="1">
    <citation type="submission" date="2019-06" db="EMBL/GenBank/DDBJ databases">
        <title>Complete genome sequence of Methanoculleus chikugoensis strain MG62.</title>
        <authorList>
            <person name="Asakawa S."/>
            <person name="Dianou D."/>
        </authorList>
    </citation>
    <scope>NUCLEOTIDE SEQUENCE [LARGE SCALE GENOMIC DNA]</scope>
    <source>
        <strain evidence="1 2">MG62</strain>
    </source>
</reference>
<evidence type="ECO:0000313" key="1">
    <source>
        <dbReference type="EMBL" id="BBL66892.1"/>
    </source>
</evidence>
<sequence>MVDEGTCVGRPNQLRRIVFTSDYRIFVSVLYQWMHPHLNLRRRGDPVSIEGNDRETE</sequence>
<dbReference type="RefSeq" id="WP_221057405.1">
    <property type="nucleotide sequence ID" value="NZ_AP019781.1"/>
</dbReference>
<protein>
    <submittedName>
        <fullName evidence="1">Uncharacterized protein</fullName>
    </submittedName>
</protein>
<dbReference type="GeneID" id="66129569"/>
<gene>
    <name evidence="1" type="ORF">MchiMG62_00730</name>
</gene>
<name>A0ABM7H2F7_9EURY</name>